<name>A0A1W0A4Q3_9STRA</name>
<dbReference type="EMBL" id="JNBS01000479">
    <property type="protein sequence ID" value="OQS05262.1"/>
    <property type="molecule type" value="Genomic_DNA"/>
</dbReference>
<keyword evidence="4" id="KW-1185">Reference proteome</keyword>
<reference evidence="3 4" key="1">
    <citation type="journal article" date="2014" name="Genome Biol. Evol.">
        <title>The secreted proteins of Achlya hypogyna and Thraustotheca clavata identify the ancestral oomycete secretome and reveal gene acquisitions by horizontal gene transfer.</title>
        <authorList>
            <person name="Misner I."/>
            <person name="Blouin N."/>
            <person name="Leonard G."/>
            <person name="Richards T.A."/>
            <person name="Lane C.E."/>
        </authorList>
    </citation>
    <scope>NUCLEOTIDE SEQUENCE [LARGE SCALE GENOMIC DNA]</scope>
    <source>
        <strain evidence="3 4">ATCC 34112</strain>
    </source>
</reference>
<comment type="caution">
    <text evidence="3">The sequence shown here is derived from an EMBL/GenBank/DDBJ whole genome shotgun (WGS) entry which is preliminary data.</text>
</comment>
<keyword evidence="1" id="KW-0175">Coiled coil</keyword>
<feature type="region of interest" description="Disordered" evidence="2">
    <location>
        <begin position="38"/>
        <end position="88"/>
    </location>
</feature>
<feature type="compositionally biased region" description="Basic residues" evidence="2">
    <location>
        <begin position="53"/>
        <end position="69"/>
    </location>
</feature>
<dbReference type="Proteomes" id="UP000243217">
    <property type="component" value="Unassembled WGS sequence"/>
</dbReference>
<accession>A0A1W0A4Q3</accession>
<evidence type="ECO:0000256" key="2">
    <source>
        <dbReference type="SAM" id="MobiDB-lite"/>
    </source>
</evidence>
<organism evidence="3 4">
    <name type="scientific">Thraustotheca clavata</name>
    <dbReference type="NCBI Taxonomy" id="74557"/>
    <lineage>
        <taxon>Eukaryota</taxon>
        <taxon>Sar</taxon>
        <taxon>Stramenopiles</taxon>
        <taxon>Oomycota</taxon>
        <taxon>Saprolegniomycetes</taxon>
        <taxon>Saprolegniales</taxon>
        <taxon>Achlyaceae</taxon>
        <taxon>Thraustotheca</taxon>
    </lineage>
</organism>
<evidence type="ECO:0000256" key="1">
    <source>
        <dbReference type="SAM" id="Coils"/>
    </source>
</evidence>
<feature type="coiled-coil region" evidence="1">
    <location>
        <begin position="195"/>
        <end position="225"/>
    </location>
</feature>
<gene>
    <name evidence="3" type="ORF">THRCLA_02578</name>
</gene>
<dbReference type="AlphaFoldDB" id="A0A1W0A4Q3"/>
<sequence>MTATRKCNFMCNLKRCQGKRGCICPKGVNLPTASYTGLNSPESTRTLPEIPKKNKVSKAKKAKKAKKANKKESTIEHKEEIPVALTTPQPEVPIETPITLPKLENNPNGNGKVILRYNHYKKEFMIANGSTDASAIDAQYFLYAVFPNSKLHLSCFGPSDFSYKSELINERPLIHENPTGVYHGLVDGETYWIHVEENEEERQAYEKRQDDYAKANAKLREEKEKSAAMTGGIVREKMESCSCIEGNPCVDKYCCKDWDRRFEVAKKHGWKGFQ</sequence>
<evidence type="ECO:0000313" key="4">
    <source>
        <dbReference type="Proteomes" id="UP000243217"/>
    </source>
</evidence>
<dbReference type="OrthoDB" id="73831at2759"/>
<feature type="compositionally biased region" description="Basic and acidic residues" evidence="2">
    <location>
        <begin position="70"/>
        <end position="81"/>
    </location>
</feature>
<protein>
    <submittedName>
        <fullName evidence="3">Uncharacterized protein</fullName>
    </submittedName>
</protein>
<evidence type="ECO:0000313" key="3">
    <source>
        <dbReference type="EMBL" id="OQS05262.1"/>
    </source>
</evidence>
<proteinExistence type="predicted"/>